<comment type="caution">
    <text evidence="2">The sequence shown here is derived from an EMBL/GenBank/DDBJ whole genome shotgun (WGS) entry which is preliminary data.</text>
</comment>
<evidence type="ECO:0000313" key="2">
    <source>
        <dbReference type="EMBL" id="GES83909.1"/>
    </source>
</evidence>
<accession>A0A8H3LE96</accession>
<evidence type="ECO:0000256" key="1">
    <source>
        <dbReference type="SAM" id="MobiDB-lite"/>
    </source>
</evidence>
<protein>
    <submittedName>
        <fullName evidence="2">Uncharacterized protein</fullName>
    </submittedName>
</protein>
<gene>
    <name evidence="2" type="ORF">RCL2_001105700</name>
</gene>
<feature type="compositionally biased region" description="Basic and acidic residues" evidence="1">
    <location>
        <begin position="139"/>
        <end position="150"/>
    </location>
</feature>
<dbReference type="EMBL" id="BLAL01000074">
    <property type="protein sequence ID" value="GES83909.1"/>
    <property type="molecule type" value="Genomic_DNA"/>
</dbReference>
<reference evidence="2" key="1">
    <citation type="submission" date="2019-10" db="EMBL/GenBank/DDBJ databases">
        <title>Conservation and host-specific expression of non-tandemly repeated heterogenous ribosome RNA gene in arbuscular mycorrhizal fungi.</title>
        <authorList>
            <person name="Maeda T."/>
            <person name="Kobayashi Y."/>
            <person name="Nakagawa T."/>
            <person name="Ezawa T."/>
            <person name="Yamaguchi K."/>
            <person name="Bino T."/>
            <person name="Nishimoto Y."/>
            <person name="Shigenobu S."/>
            <person name="Kawaguchi M."/>
        </authorList>
    </citation>
    <scope>NUCLEOTIDE SEQUENCE</scope>
    <source>
        <strain evidence="2">HR1</strain>
    </source>
</reference>
<feature type="region of interest" description="Disordered" evidence="1">
    <location>
        <begin position="105"/>
        <end position="169"/>
    </location>
</feature>
<feature type="compositionally biased region" description="Acidic residues" evidence="1">
    <location>
        <begin position="119"/>
        <end position="131"/>
    </location>
</feature>
<dbReference type="OrthoDB" id="2493061at2759"/>
<dbReference type="AlphaFoldDB" id="A0A8H3LE96"/>
<name>A0A8H3LE96_9GLOM</name>
<organism evidence="2 3">
    <name type="scientific">Rhizophagus clarus</name>
    <dbReference type="NCBI Taxonomy" id="94130"/>
    <lineage>
        <taxon>Eukaryota</taxon>
        <taxon>Fungi</taxon>
        <taxon>Fungi incertae sedis</taxon>
        <taxon>Mucoromycota</taxon>
        <taxon>Glomeromycotina</taxon>
        <taxon>Glomeromycetes</taxon>
        <taxon>Glomerales</taxon>
        <taxon>Glomeraceae</taxon>
        <taxon>Rhizophagus</taxon>
    </lineage>
</organism>
<dbReference type="Proteomes" id="UP000615446">
    <property type="component" value="Unassembled WGS sequence"/>
</dbReference>
<proteinExistence type="predicted"/>
<evidence type="ECO:0000313" key="3">
    <source>
        <dbReference type="Proteomes" id="UP000615446"/>
    </source>
</evidence>
<sequence length="224" mass="26010">MGIMISREEVKALEGFRKLQQEERVALLIERGMEIEGRDREIGEFLGTDEVTGALIRGLITLGADKQRELMRWEEHMKYYYHTTSPKTHNLITEVGTTDIEDITQLKGTNDNTPKEELDPFEDYTSSDEETYTNKRHREMTIDHTSDKESSQNTNQKSRMQAKNRKGKNLFIEDQSIMIANDNEIIMSYSGRSNKNTSQHNPKGVKDFKYFTGIVEYSLKEKDQ</sequence>